<feature type="region of interest" description="Disordered" evidence="1">
    <location>
        <begin position="42"/>
        <end position="63"/>
    </location>
</feature>
<evidence type="ECO:0000313" key="3">
    <source>
        <dbReference type="Proteomes" id="UP000006310"/>
    </source>
</evidence>
<dbReference type="GeneID" id="34523945"/>
<proteinExistence type="predicted"/>
<sequence length="155" mass="17821">MEMVRYIRRRNGQKLKLYITKGAPFILASGGVMRKWDERRMRTNSTVTRPSEPSKPSQSFWSQFGPTRTNSGVTIQNNCERHFNRKGTANRHGSKFCLGLYLYHPPSLLHRSNSCFRPSLHHSQTSICHRSKSCLGPCLHHPQLLHSRCDCSTPN</sequence>
<dbReference type="Proteomes" id="UP000006310">
    <property type="component" value="Chromosome 1"/>
</dbReference>
<dbReference type="AlphaFoldDB" id="J7R0I2"/>
<dbReference type="HOGENOM" id="CLU_1695749_0_0_1"/>
<dbReference type="RefSeq" id="XP_022462556.1">
    <property type="nucleotide sequence ID" value="XM_022610885.1"/>
</dbReference>
<reference evidence="3" key="2">
    <citation type="submission" date="2012-08" db="EMBL/GenBank/DDBJ databases">
        <title>Genome sequence of Kazachstania naganishii.</title>
        <authorList>
            <person name="Gordon J.L."/>
            <person name="Armisen D."/>
            <person name="Proux-Wera E."/>
            <person name="OhEigeartaigh S.S."/>
            <person name="Byrne K.P."/>
            <person name="Wolfe K.H."/>
        </authorList>
    </citation>
    <scope>NUCLEOTIDE SEQUENCE [LARGE SCALE GENOMIC DNA]</scope>
    <source>
        <strain evidence="3">ATCC MYA-139 / BCRC 22969 / CBS 8797 / CCRC 22969 / KCTC 17520 / NBRC 10181 / NCYC 3082</strain>
    </source>
</reference>
<evidence type="ECO:0000313" key="2">
    <source>
        <dbReference type="EMBL" id="CCK68310.1"/>
    </source>
</evidence>
<name>J7R0I2_HUIN7</name>
<dbReference type="EMBL" id="HE978314">
    <property type="protein sequence ID" value="CCK68310.1"/>
    <property type="molecule type" value="Genomic_DNA"/>
</dbReference>
<protein>
    <submittedName>
        <fullName evidence="2">Uncharacterized protein</fullName>
    </submittedName>
</protein>
<keyword evidence="3" id="KW-1185">Reference proteome</keyword>
<accession>J7R0I2</accession>
<organism evidence="2 3">
    <name type="scientific">Huiozyma naganishii (strain ATCC MYA-139 / BCRC 22969 / CBS 8797 / KCTC 17520 / NBRC 10181 / NCYC 3082 / Yp74L-3)</name>
    <name type="common">Yeast</name>
    <name type="synonym">Kazachstania naganishii</name>
    <dbReference type="NCBI Taxonomy" id="1071383"/>
    <lineage>
        <taxon>Eukaryota</taxon>
        <taxon>Fungi</taxon>
        <taxon>Dikarya</taxon>
        <taxon>Ascomycota</taxon>
        <taxon>Saccharomycotina</taxon>
        <taxon>Saccharomycetes</taxon>
        <taxon>Saccharomycetales</taxon>
        <taxon>Saccharomycetaceae</taxon>
        <taxon>Huiozyma</taxon>
    </lineage>
</organism>
<dbReference type="KEGG" id="kng:KNAG_0A06530"/>
<evidence type="ECO:0000256" key="1">
    <source>
        <dbReference type="SAM" id="MobiDB-lite"/>
    </source>
</evidence>
<gene>
    <name evidence="2" type="primary">KNAG0A06530</name>
    <name evidence="2" type="ordered locus">KNAG_0A06530</name>
</gene>
<feature type="compositionally biased region" description="Polar residues" evidence="1">
    <location>
        <begin position="43"/>
        <end position="63"/>
    </location>
</feature>
<reference evidence="2 3" key="1">
    <citation type="journal article" date="2011" name="Proc. Natl. Acad. Sci. U.S.A.">
        <title>Evolutionary erosion of yeast sex chromosomes by mating-type switching accidents.</title>
        <authorList>
            <person name="Gordon J.L."/>
            <person name="Armisen D."/>
            <person name="Proux-Wera E."/>
            <person name="Oheigeartaigh S.S."/>
            <person name="Byrne K.P."/>
            <person name="Wolfe K.H."/>
        </authorList>
    </citation>
    <scope>NUCLEOTIDE SEQUENCE [LARGE SCALE GENOMIC DNA]</scope>
    <source>
        <strain evidence="3">ATCC MYA-139 / BCRC 22969 / CBS 8797 / CCRC 22969 / KCTC 17520 / NBRC 10181 / NCYC 3082</strain>
    </source>
</reference>